<evidence type="ECO:0000313" key="3">
    <source>
        <dbReference type="Proteomes" id="UP001303889"/>
    </source>
</evidence>
<gene>
    <name evidence="2" type="ORF">C8A05DRAFT_46876</name>
</gene>
<dbReference type="PANTHER" id="PTHR24148:SF64">
    <property type="entry name" value="HETEROKARYON INCOMPATIBILITY DOMAIN-CONTAINING PROTEIN"/>
    <property type="match status" value="1"/>
</dbReference>
<dbReference type="PANTHER" id="PTHR24148">
    <property type="entry name" value="ANKYRIN REPEAT DOMAIN-CONTAINING PROTEIN 39 HOMOLOG-RELATED"/>
    <property type="match status" value="1"/>
</dbReference>
<evidence type="ECO:0000313" key="2">
    <source>
        <dbReference type="EMBL" id="KAK3898930.1"/>
    </source>
</evidence>
<dbReference type="AlphaFoldDB" id="A0AAN6MDQ2"/>
<protein>
    <submittedName>
        <fullName evidence="2">Heterokaryon incompatibility protein-domain-containing protein</fullName>
    </submittedName>
</protein>
<keyword evidence="3" id="KW-1185">Reference proteome</keyword>
<dbReference type="InterPro" id="IPR010730">
    <property type="entry name" value="HET"/>
</dbReference>
<reference evidence="2" key="2">
    <citation type="submission" date="2023-05" db="EMBL/GenBank/DDBJ databases">
        <authorList>
            <consortium name="Lawrence Berkeley National Laboratory"/>
            <person name="Steindorff A."/>
            <person name="Hensen N."/>
            <person name="Bonometti L."/>
            <person name="Westerberg I."/>
            <person name="Brannstrom I.O."/>
            <person name="Guillou S."/>
            <person name="Cros-Aarteil S."/>
            <person name="Calhoun S."/>
            <person name="Haridas S."/>
            <person name="Kuo A."/>
            <person name="Mondo S."/>
            <person name="Pangilinan J."/>
            <person name="Riley R."/>
            <person name="Labutti K."/>
            <person name="Andreopoulos B."/>
            <person name="Lipzen A."/>
            <person name="Chen C."/>
            <person name="Yanf M."/>
            <person name="Daum C."/>
            <person name="Ng V."/>
            <person name="Clum A."/>
            <person name="Ohm R."/>
            <person name="Martin F."/>
            <person name="Silar P."/>
            <person name="Natvig D."/>
            <person name="Lalanne C."/>
            <person name="Gautier V."/>
            <person name="Ament-Velasquez S.L."/>
            <person name="Kruys A."/>
            <person name="Hutchinson M.I."/>
            <person name="Powell A.J."/>
            <person name="Barry K."/>
            <person name="Miller A.N."/>
            <person name="Grigoriev I.V."/>
            <person name="Debuchy R."/>
            <person name="Gladieux P."/>
            <person name="Thoren M.H."/>
            <person name="Johannesson H."/>
        </authorList>
    </citation>
    <scope>NUCLEOTIDE SEQUENCE</scope>
    <source>
        <strain evidence="2">CBS 103.79</strain>
    </source>
</reference>
<evidence type="ECO:0000259" key="1">
    <source>
        <dbReference type="Pfam" id="PF06985"/>
    </source>
</evidence>
<reference evidence="2" key="1">
    <citation type="journal article" date="2023" name="Mol. Phylogenet. Evol.">
        <title>Genome-scale phylogeny and comparative genomics of the fungal order Sordariales.</title>
        <authorList>
            <person name="Hensen N."/>
            <person name="Bonometti L."/>
            <person name="Westerberg I."/>
            <person name="Brannstrom I.O."/>
            <person name="Guillou S."/>
            <person name="Cros-Aarteil S."/>
            <person name="Calhoun S."/>
            <person name="Haridas S."/>
            <person name="Kuo A."/>
            <person name="Mondo S."/>
            <person name="Pangilinan J."/>
            <person name="Riley R."/>
            <person name="LaButti K."/>
            <person name="Andreopoulos B."/>
            <person name="Lipzen A."/>
            <person name="Chen C."/>
            <person name="Yan M."/>
            <person name="Daum C."/>
            <person name="Ng V."/>
            <person name="Clum A."/>
            <person name="Steindorff A."/>
            <person name="Ohm R.A."/>
            <person name="Martin F."/>
            <person name="Silar P."/>
            <person name="Natvig D.O."/>
            <person name="Lalanne C."/>
            <person name="Gautier V."/>
            <person name="Ament-Velasquez S.L."/>
            <person name="Kruys A."/>
            <person name="Hutchinson M.I."/>
            <person name="Powell A.J."/>
            <person name="Barry K."/>
            <person name="Miller A.N."/>
            <person name="Grigoriev I.V."/>
            <person name="Debuchy R."/>
            <person name="Gladieux P."/>
            <person name="Hiltunen Thoren M."/>
            <person name="Johannesson H."/>
        </authorList>
    </citation>
    <scope>NUCLEOTIDE SEQUENCE</scope>
    <source>
        <strain evidence="2">CBS 103.79</strain>
    </source>
</reference>
<dbReference type="EMBL" id="MU855858">
    <property type="protein sequence ID" value="KAK3898930.1"/>
    <property type="molecule type" value="Genomic_DNA"/>
</dbReference>
<dbReference type="InterPro" id="IPR052895">
    <property type="entry name" value="HetReg/Transcr_Mod"/>
</dbReference>
<sequence>MPPFNHYQYQALCAEDAIRLVVLDVATDEEAPLSCSLIQRPRSARHIEYFAISYTVGEREFTRTLEVIHDGDDTSYLRITSNVDALLRHLRTLNRARYLWIDAICLNQDDEIEKAQQVPKMGRIYEDAKGVHIWVGPSVPVTPTEAKQSQMAARIVFLIEKYFHGPGPGFRVIHGFFLRSWFSRRWVIQEACLARRATVHCGHCSIPLPVLASAARQFLNLDMSDYPTRMAANLRRPSAGLSILELLWNFHEAACLEPRDRIGALLGLIGEEGRYPMDYAAHWTELYKQAATFMLRTGGNNVRLQMLLQLFEFGPVVAPEDGSYYPSWVPDWTKTRRRHLPYHSRIKNVDTLEPYPSFPGHPALATLEFHHAALQIYGDALTATPHICGVTFAKIFLHPPRDEEQGAERVMAVLRELFTRWAGGCRTGRTSMPSVLRHASLLVLGPPGPELEARQGYGIGPQATQVGDMIVPLWYPERRSGAPFILPGEGVTAIKAMTMLVVRPTGDQCFQHEIPSSAEETRRGVPKAKVVGPALCVFPGALPGDIERLAGGQWAGNLDKGRCCFACLV</sequence>
<organism evidence="2 3">
    <name type="scientific">Staphylotrichum tortipilum</name>
    <dbReference type="NCBI Taxonomy" id="2831512"/>
    <lineage>
        <taxon>Eukaryota</taxon>
        <taxon>Fungi</taxon>
        <taxon>Dikarya</taxon>
        <taxon>Ascomycota</taxon>
        <taxon>Pezizomycotina</taxon>
        <taxon>Sordariomycetes</taxon>
        <taxon>Sordariomycetidae</taxon>
        <taxon>Sordariales</taxon>
        <taxon>Chaetomiaceae</taxon>
        <taxon>Staphylotrichum</taxon>
    </lineage>
</organism>
<name>A0AAN6MDQ2_9PEZI</name>
<feature type="domain" description="Heterokaryon incompatibility" evidence="1">
    <location>
        <begin position="49"/>
        <end position="190"/>
    </location>
</feature>
<dbReference type="Proteomes" id="UP001303889">
    <property type="component" value="Unassembled WGS sequence"/>
</dbReference>
<accession>A0AAN6MDQ2</accession>
<comment type="caution">
    <text evidence="2">The sequence shown here is derived from an EMBL/GenBank/DDBJ whole genome shotgun (WGS) entry which is preliminary data.</text>
</comment>
<dbReference type="Pfam" id="PF06985">
    <property type="entry name" value="HET"/>
    <property type="match status" value="1"/>
</dbReference>
<proteinExistence type="predicted"/>